<name>A0A4V1ADY5_9ASCO</name>
<organism evidence="2 3">
    <name type="scientific">Metschnikowia aff. pulcherrima</name>
    <dbReference type="NCBI Taxonomy" id="2163413"/>
    <lineage>
        <taxon>Eukaryota</taxon>
        <taxon>Fungi</taxon>
        <taxon>Dikarya</taxon>
        <taxon>Ascomycota</taxon>
        <taxon>Saccharomycotina</taxon>
        <taxon>Pichiomycetes</taxon>
        <taxon>Metschnikowiaceae</taxon>
        <taxon>Metschnikowia</taxon>
    </lineage>
</organism>
<evidence type="ECO:0000256" key="1">
    <source>
        <dbReference type="SAM" id="MobiDB-lite"/>
    </source>
</evidence>
<evidence type="ECO:0000313" key="2">
    <source>
        <dbReference type="EMBL" id="QBM87333.1"/>
    </source>
</evidence>
<keyword evidence="3" id="KW-1185">Reference proteome</keyword>
<dbReference type="EMBL" id="CP034457">
    <property type="protein sequence ID" value="QBM87333.1"/>
    <property type="molecule type" value="Genomic_DNA"/>
</dbReference>
<accession>A0A4V1ADY5</accession>
<sequence>MSFTETDFQYDDEILRLARDPNLNKEKGKTSKLVLLIQNFPLAERTVSRLCQLALSILQTLEKIELNLRNWTFMSLDLNSSHHFDNTNPDEIKTFNNNVSMRVIESCQELTVKLNKISADMDFITKALRSLTPLEFLSDSGTLLTSLLLRNIKLKDELREKVTIAYLKAKIITIGTNLEIMLEDGSAEQKGTVESYKQFVVSLLDQLNAAIDAQNDEDKNECLAVISDMEQMFEVFKLEYAQGTDEMESDGYGRDSDQYSLSTKQDEFSETEDLTETSSMAHSATPLYVQPMVHSITKPQMSPSDVNSVVEQHARRGSFSSVASTSILQKSTLSEELPYLLSAFNLAKTIEEDVFHYKDNEEKQQLPKEEAESVQASVESIPHKQFPTTKHHLPQSSLYTNSQMLSTPPMSASLYLYNNNSLLSKLGIKPQVISAPLPKQLNESVSFNKPPPILGPKTHPVIKAEEESLAENKENKRLVVPLTQANLTTHNLSALTLVDIRVGIETDDVE</sequence>
<gene>
    <name evidence="2" type="ORF">METSCH_B05350</name>
</gene>
<feature type="region of interest" description="Disordered" evidence="1">
    <location>
        <begin position="246"/>
        <end position="283"/>
    </location>
</feature>
<proteinExistence type="predicted"/>
<evidence type="ECO:0000313" key="3">
    <source>
        <dbReference type="Proteomes" id="UP000292447"/>
    </source>
</evidence>
<protein>
    <submittedName>
        <fullName evidence="2">Uncharacterized protein</fullName>
    </submittedName>
</protein>
<dbReference type="AlphaFoldDB" id="A0A4V1ADY5"/>
<dbReference type="Proteomes" id="UP000292447">
    <property type="component" value="Chromosome II"/>
</dbReference>
<reference evidence="3" key="1">
    <citation type="submission" date="2019-03" db="EMBL/GenBank/DDBJ databases">
        <title>Snf2 controls pulcherriminic acid biosynthesis and connects pigmentation and antifungal activity of the yeast Metschnikowia pulcherrima.</title>
        <authorList>
            <person name="Gore-Lloyd D."/>
            <person name="Sumann I."/>
            <person name="Brachmann A.O."/>
            <person name="Schneeberger K."/>
            <person name="Ortiz-Merino R.A."/>
            <person name="Moreno-Beltran M."/>
            <person name="Schlaefli M."/>
            <person name="Kirner P."/>
            <person name="Santos Kron A."/>
            <person name="Wolfe K.H."/>
            <person name="Piel J."/>
            <person name="Ahrens C.H."/>
            <person name="Henk D."/>
            <person name="Freimoser F.M."/>
        </authorList>
    </citation>
    <scope>NUCLEOTIDE SEQUENCE [LARGE SCALE GENOMIC DNA]</scope>
    <source>
        <strain evidence="3">APC 1.2</strain>
    </source>
</reference>